<evidence type="ECO:0000256" key="1">
    <source>
        <dbReference type="SAM" id="SignalP"/>
    </source>
</evidence>
<dbReference type="HOGENOM" id="CLU_748062_0_0_1"/>
<proteinExistence type="predicted"/>
<name>A0A0D0TUV3_9TREE</name>
<accession>A0A0D0TUV3</accession>
<dbReference type="OrthoDB" id="2585061at2759"/>
<evidence type="ECO:0000313" key="3">
    <source>
        <dbReference type="Proteomes" id="UP000053392"/>
    </source>
</evidence>
<dbReference type="Proteomes" id="UP000053392">
    <property type="component" value="Unassembled WGS sequence"/>
</dbReference>
<dbReference type="AlphaFoldDB" id="A0A0D0TUV3"/>
<reference evidence="2 3" key="1">
    <citation type="submission" date="2015-01" db="EMBL/GenBank/DDBJ databases">
        <title>The Genome Sequence of Cryptococcus gattii Ram5.</title>
        <authorList>
            <consortium name="The Broad Institute Genomics Platform"/>
            <person name="Cuomo C."/>
            <person name="Litvintseva A."/>
            <person name="Chen Y."/>
            <person name="Heitman J."/>
            <person name="Sun S."/>
            <person name="Springer D."/>
            <person name="Dromer F."/>
            <person name="Young S."/>
            <person name="Zeng Q."/>
            <person name="Gargeya S."/>
            <person name="Abouelleil A."/>
            <person name="Alvarado L."/>
            <person name="Chapman S.B."/>
            <person name="Gainer-Dewar J."/>
            <person name="Goldberg J."/>
            <person name="Griggs A."/>
            <person name="Gujja S."/>
            <person name="Hansen M."/>
            <person name="Howarth C."/>
            <person name="Imamovic A."/>
            <person name="Larimer J."/>
            <person name="Murphy C."/>
            <person name="Naylor J."/>
            <person name="Pearson M."/>
            <person name="Priest M."/>
            <person name="Roberts A."/>
            <person name="Saif S."/>
            <person name="Shea T."/>
            <person name="Sykes S."/>
            <person name="Wortman J."/>
            <person name="Nusbaum C."/>
            <person name="Birren B."/>
        </authorList>
    </citation>
    <scope>NUCLEOTIDE SEQUENCE [LARGE SCALE GENOMIC DNA]</scope>
    <source>
        <strain evidence="2 3">Ram5</strain>
    </source>
</reference>
<protein>
    <submittedName>
        <fullName evidence="2">Uncharacterized protein</fullName>
    </submittedName>
</protein>
<dbReference type="EMBL" id="KN847906">
    <property type="protein sequence ID" value="KIR39658.1"/>
    <property type="molecule type" value="Genomic_DNA"/>
</dbReference>
<organism evidence="2 3">
    <name type="scientific">Cryptococcus deuterogattii Ram5</name>
    <dbReference type="NCBI Taxonomy" id="1296110"/>
    <lineage>
        <taxon>Eukaryota</taxon>
        <taxon>Fungi</taxon>
        <taxon>Dikarya</taxon>
        <taxon>Basidiomycota</taxon>
        <taxon>Agaricomycotina</taxon>
        <taxon>Tremellomycetes</taxon>
        <taxon>Tremellales</taxon>
        <taxon>Cryptococcaceae</taxon>
        <taxon>Cryptococcus</taxon>
        <taxon>Cryptococcus gattii species complex</taxon>
    </lineage>
</organism>
<evidence type="ECO:0000313" key="2">
    <source>
        <dbReference type="EMBL" id="KIR39658.1"/>
    </source>
</evidence>
<feature type="chain" id="PRO_5002238326" evidence="1">
    <location>
        <begin position="22"/>
        <end position="370"/>
    </location>
</feature>
<keyword evidence="3" id="KW-1185">Reference proteome</keyword>
<feature type="signal peptide" evidence="1">
    <location>
        <begin position="1"/>
        <end position="21"/>
    </location>
</feature>
<keyword evidence="1" id="KW-0732">Signal</keyword>
<sequence length="370" mass="42435">MPAEPLRIWIVALVAGIYCTGQKTGNRTQYVQVPPSLTRNSSVSSEKENLRMQVPVQPAVVRDTPWHIEALPEQSPTRLKLGEFKAAMYNNIAAPMHKMAEADFKTDLISYFYTKLKEMLGLSSASQCCWTVIGTFPYEIILDLDETFPDQKHVAQMMKYFDDQAMPSRNSIRKLGTRDIDEQLKIPMSPGEVTYYFGPFSWRNNWKEKRDIMIFRHTISSLVLGLHGGFAFGHKRRVGTSREHEAKEFKEALRAYADAWYQLYVYRIEALRPSDPLRQSLGRSKRAPSDKDSQGAIRSSNGALWIRILYIRMKVKTLVTLQNIKFHVSCPSGYLNLELDISIPEEGIFVFVDTIQCVDLLPEQLLKMEI</sequence>
<gene>
    <name evidence="2" type="ORF">I313_04685</name>
</gene>